<dbReference type="Pfam" id="PF10354">
    <property type="entry name" value="BMT5-like"/>
    <property type="match status" value="1"/>
</dbReference>
<name>A0A8E2JDY2_9PEZI</name>
<dbReference type="OrthoDB" id="273345at2759"/>
<dbReference type="GO" id="GO:0070475">
    <property type="term" value="P:rRNA base methylation"/>
    <property type="evidence" value="ECO:0007669"/>
    <property type="project" value="InterPro"/>
</dbReference>
<feature type="region of interest" description="Disordered" evidence="1">
    <location>
        <begin position="251"/>
        <end position="286"/>
    </location>
</feature>
<dbReference type="InterPro" id="IPR019446">
    <property type="entry name" value="BMT5-like"/>
</dbReference>
<protein>
    <recommendedName>
        <fullName evidence="2">25S rRNA (uridine-N(3))-methyltransferase BMT5-like domain-containing protein</fullName>
    </recommendedName>
</protein>
<organism evidence="3 4">
    <name type="scientific">Lepidopterella palustris CBS 459.81</name>
    <dbReference type="NCBI Taxonomy" id="1314670"/>
    <lineage>
        <taxon>Eukaryota</taxon>
        <taxon>Fungi</taxon>
        <taxon>Dikarya</taxon>
        <taxon>Ascomycota</taxon>
        <taxon>Pezizomycotina</taxon>
        <taxon>Dothideomycetes</taxon>
        <taxon>Pleosporomycetidae</taxon>
        <taxon>Mytilinidiales</taxon>
        <taxon>Argynnaceae</taxon>
        <taxon>Lepidopterella</taxon>
    </lineage>
</organism>
<gene>
    <name evidence="3" type="ORF">K432DRAFT_301123</name>
</gene>
<dbReference type="GO" id="GO:0070042">
    <property type="term" value="F:rRNA (uridine-N3-)-methyltransferase activity"/>
    <property type="evidence" value="ECO:0007669"/>
    <property type="project" value="InterPro"/>
</dbReference>
<feature type="domain" description="25S rRNA (uridine-N(3))-methyltransferase BMT5-like" evidence="2">
    <location>
        <begin position="64"/>
        <end position="228"/>
    </location>
</feature>
<keyword evidence="4" id="KW-1185">Reference proteome</keyword>
<dbReference type="GO" id="GO:0005737">
    <property type="term" value="C:cytoplasm"/>
    <property type="evidence" value="ECO:0007669"/>
    <property type="project" value="TreeGrafter"/>
</dbReference>
<accession>A0A8E2JDY2</accession>
<evidence type="ECO:0000313" key="3">
    <source>
        <dbReference type="EMBL" id="OCK78842.1"/>
    </source>
</evidence>
<feature type="compositionally biased region" description="Basic residues" evidence="1">
    <location>
        <begin position="1"/>
        <end position="13"/>
    </location>
</feature>
<dbReference type="AlphaFoldDB" id="A0A8E2JDY2"/>
<feature type="region of interest" description="Disordered" evidence="1">
    <location>
        <begin position="1"/>
        <end position="56"/>
    </location>
</feature>
<dbReference type="PANTHER" id="PTHR11538">
    <property type="entry name" value="PHENYLALANYL-TRNA SYNTHETASE"/>
    <property type="match status" value="1"/>
</dbReference>
<evidence type="ECO:0000256" key="1">
    <source>
        <dbReference type="SAM" id="MobiDB-lite"/>
    </source>
</evidence>
<feature type="compositionally biased region" description="Basic residues" evidence="1">
    <location>
        <begin position="21"/>
        <end position="30"/>
    </location>
</feature>
<reference evidence="3 4" key="1">
    <citation type="journal article" date="2016" name="Nat. Commun.">
        <title>Ectomycorrhizal ecology is imprinted in the genome of the dominant symbiotic fungus Cenococcum geophilum.</title>
        <authorList>
            <consortium name="DOE Joint Genome Institute"/>
            <person name="Peter M."/>
            <person name="Kohler A."/>
            <person name="Ohm R.A."/>
            <person name="Kuo A."/>
            <person name="Krutzmann J."/>
            <person name="Morin E."/>
            <person name="Arend M."/>
            <person name="Barry K.W."/>
            <person name="Binder M."/>
            <person name="Choi C."/>
            <person name="Clum A."/>
            <person name="Copeland A."/>
            <person name="Grisel N."/>
            <person name="Haridas S."/>
            <person name="Kipfer T."/>
            <person name="LaButti K."/>
            <person name="Lindquist E."/>
            <person name="Lipzen A."/>
            <person name="Maire R."/>
            <person name="Meier B."/>
            <person name="Mihaltcheva S."/>
            <person name="Molinier V."/>
            <person name="Murat C."/>
            <person name="Poggeler S."/>
            <person name="Quandt C.A."/>
            <person name="Sperisen C."/>
            <person name="Tritt A."/>
            <person name="Tisserant E."/>
            <person name="Crous P.W."/>
            <person name="Henrissat B."/>
            <person name="Nehls U."/>
            <person name="Egli S."/>
            <person name="Spatafora J.W."/>
            <person name="Grigoriev I.V."/>
            <person name="Martin F.M."/>
        </authorList>
    </citation>
    <scope>NUCLEOTIDE SEQUENCE [LARGE SCALE GENOMIC DNA]</scope>
    <source>
        <strain evidence="3 4">CBS 459.81</strain>
    </source>
</reference>
<evidence type="ECO:0000259" key="2">
    <source>
        <dbReference type="Pfam" id="PF10354"/>
    </source>
</evidence>
<dbReference type="EMBL" id="KV745037">
    <property type="protein sequence ID" value="OCK78842.1"/>
    <property type="molecule type" value="Genomic_DNA"/>
</dbReference>
<sequence>MSKGRSKKAKRADKRVEKRKSIAHAQKKAQKPSQLQPKSPNKHKTPTPQHLKPTIPFSPDDKILLVGEGDFSFAASLVTHHECTSVLATSYDSEAELLEKYPQAAAHLTTLRTTSLTPLHSISAAKLPTYKPLRLASPYHRILFNFPHVGGKSTDVNRQVRYNQELIVSFLRSATPLLAPSGTIIITLFEGEPYTLWNIKDLARHVGLVARESFKFRSEAYPGYKHARTLGNIEGGGGWKGEGRDARSYVFAASEEDAGGNAEVPQGQKGGKRGKGNENSSEDEDD</sequence>
<proteinExistence type="predicted"/>
<dbReference type="Proteomes" id="UP000250266">
    <property type="component" value="Unassembled WGS sequence"/>
</dbReference>
<dbReference type="PANTHER" id="PTHR11538:SF26">
    <property type="entry name" value="FERREDOXIN-FOLD ANTICODON-BINDING DOMAIN-CONTAINING PROTEIN 1"/>
    <property type="match status" value="1"/>
</dbReference>
<evidence type="ECO:0000313" key="4">
    <source>
        <dbReference type="Proteomes" id="UP000250266"/>
    </source>
</evidence>